<feature type="domain" description="Disease resistance protein At4g27190-like leucine-rich repeats" evidence="2">
    <location>
        <begin position="294"/>
        <end position="360"/>
    </location>
</feature>
<feature type="domain" description="Disease resistance protein At4g27190-like leucine-rich repeats" evidence="2">
    <location>
        <begin position="531"/>
        <end position="634"/>
    </location>
</feature>
<evidence type="ECO:0000313" key="3">
    <source>
        <dbReference type="EMBL" id="PRQ46064.1"/>
    </source>
</evidence>
<dbReference type="EMBL" id="PDCK01000040">
    <property type="protein sequence ID" value="PRQ46064.1"/>
    <property type="molecule type" value="Genomic_DNA"/>
</dbReference>
<keyword evidence="1" id="KW-0611">Plant defense</keyword>
<dbReference type="AlphaFoldDB" id="A0A2P6RI10"/>
<feature type="domain" description="Disease resistance protein At4g27190-like leucine-rich repeats" evidence="2">
    <location>
        <begin position="156"/>
        <end position="256"/>
    </location>
</feature>
<name>A0A2P6RI10_ROSCH</name>
<gene>
    <name evidence="3" type="ORF">RchiOBHm_Chr2g0085081</name>
</gene>
<dbReference type="Pfam" id="PF23247">
    <property type="entry name" value="LRR_RPS2"/>
    <property type="match status" value="4"/>
</dbReference>
<evidence type="ECO:0000259" key="2">
    <source>
        <dbReference type="Pfam" id="PF23247"/>
    </source>
</evidence>
<dbReference type="SUPFAM" id="SSF52047">
    <property type="entry name" value="RNI-like"/>
    <property type="match status" value="2"/>
</dbReference>
<dbReference type="InterPro" id="IPR050905">
    <property type="entry name" value="Plant_NBS-LRR"/>
</dbReference>
<organism evidence="3 4">
    <name type="scientific">Rosa chinensis</name>
    <name type="common">China rose</name>
    <dbReference type="NCBI Taxonomy" id="74649"/>
    <lineage>
        <taxon>Eukaryota</taxon>
        <taxon>Viridiplantae</taxon>
        <taxon>Streptophyta</taxon>
        <taxon>Embryophyta</taxon>
        <taxon>Tracheophyta</taxon>
        <taxon>Spermatophyta</taxon>
        <taxon>Magnoliopsida</taxon>
        <taxon>eudicotyledons</taxon>
        <taxon>Gunneridae</taxon>
        <taxon>Pentapetalae</taxon>
        <taxon>rosids</taxon>
        <taxon>fabids</taxon>
        <taxon>Rosales</taxon>
        <taxon>Rosaceae</taxon>
        <taxon>Rosoideae</taxon>
        <taxon>Rosoideae incertae sedis</taxon>
        <taxon>Rosa</taxon>
    </lineage>
</organism>
<dbReference type="PANTHER" id="PTHR33463:SF204">
    <property type="entry name" value="NB-ARC DOMAIN-CONTAINING PROTEIN"/>
    <property type="match status" value="1"/>
</dbReference>
<proteinExistence type="predicted"/>
<keyword evidence="4" id="KW-1185">Reference proteome</keyword>
<comment type="caution">
    <text evidence="3">The sequence shown here is derived from an EMBL/GenBank/DDBJ whole genome shotgun (WGS) entry which is preliminary data.</text>
</comment>
<evidence type="ECO:0000313" key="4">
    <source>
        <dbReference type="Proteomes" id="UP000238479"/>
    </source>
</evidence>
<dbReference type="Gene3D" id="3.80.10.10">
    <property type="entry name" value="Ribonuclease Inhibitor"/>
    <property type="match status" value="3"/>
</dbReference>
<dbReference type="PANTHER" id="PTHR33463">
    <property type="entry name" value="NB-ARC DOMAIN-CONTAINING PROTEIN-RELATED"/>
    <property type="match status" value="1"/>
</dbReference>
<feature type="domain" description="Disease resistance protein At4g27190-like leucine-rich repeats" evidence="2">
    <location>
        <begin position="6"/>
        <end position="115"/>
    </location>
</feature>
<dbReference type="Proteomes" id="UP000238479">
    <property type="component" value="Chromosome 2"/>
</dbReference>
<evidence type="ECO:0000256" key="1">
    <source>
        <dbReference type="ARBA" id="ARBA00022821"/>
    </source>
</evidence>
<sequence length="807" mass="91136">MYNIQAVFPNLTSLTVHRCGRLSFLFSISMAKSLVGLKHLEISTCAIIEEIVSSTGEHGQQNMDNMFPKLEDLKLNELPTLTRFCSGSYIQLLSLEKLDIEGCSKLGAFISDNVAMSGEDIRICKEIEEKDSEENLDVNSKLNTAQCFLFDEKIGLPNLTSLMVHRCDGLNFLLLSSMARSLVKLKHLVISECQRMEAVLTKEHSEENKDNMFPELKELDLKDLPHLVRFCSGNYFEFASMERLQLEKCAKLETFICNPSSTSIASQKEMERVDKNENLETEVPYFLFDKKVGLPRLERLIINELPKLTTIWHTQLAPNSFRRLRDVTVQRCNGLKYIFQVSIIAGVFHQLQKLIVKECGVEEIVSQEEGIEKLMPDQFFPKLTCLEFTSLFQLERFYLKMPAINWPLKTLVLSDCQKVDIFAAESSGRQKIHDLGNLRVKQYYVLFEKSLFPKLEDLTFSPVDIWYGRPAHEKALFPATGTDGSLPHLRTLRLHGMEKFMRLWENTEPAAGSAFPQLKTLEVKFSGLTNLELSAISFRNLTTIEVTFCWRLQYLTTYSVAQSLVQLKTLKVDECKNMKEIFTSEGMGEGASKCEIVFRQLQTLELGDLISLERFCASNCRVKVPILGTLKVNWCPFKLKISSDKVLEVDLESDTESWSQSMSMHEQDNRRLRAKEGNSLPETPVVLALPETGTSSSLTAKKTADLPAEVIAQLNALLGIDLAAPSAYQQLSALLPFLQSTRKEWVVDQIREALQKLAPAVDKKSSELTAQLEAGRSEVIAGSSHIEAECQEVMGREAEPRFASGPG</sequence>
<reference evidence="3 4" key="1">
    <citation type="journal article" date="2018" name="Nat. Genet.">
        <title>The Rosa genome provides new insights in the design of modern roses.</title>
        <authorList>
            <person name="Bendahmane M."/>
        </authorList>
    </citation>
    <scope>NUCLEOTIDE SEQUENCE [LARGE SCALE GENOMIC DNA]</scope>
    <source>
        <strain evidence="4">cv. Old Blush</strain>
    </source>
</reference>
<dbReference type="InterPro" id="IPR032675">
    <property type="entry name" value="LRR_dom_sf"/>
</dbReference>
<accession>A0A2P6RI10</accession>
<dbReference type="InterPro" id="IPR057135">
    <property type="entry name" value="At4g27190-like_LRR"/>
</dbReference>
<dbReference type="OMA" id="RISKCEM"/>
<dbReference type="Gramene" id="PRQ46064">
    <property type="protein sequence ID" value="PRQ46064"/>
    <property type="gene ID" value="RchiOBHm_Chr2g0085081"/>
</dbReference>
<protein>
    <submittedName>
        <fullName evidence="3">Putative leucine-rich repeat domain, L domain-containing protein</fullName>
    </submittedName>
</protein>